<proteinExistence type="predicted"/>
<gene>
    <name evidence="1" type="ORF">E3U43_003241</name>
</gene>
<organism evidence="1 2">
    <name type="scientific">Larimichthys crocea</name>
    <name type="common">Large yellow croaker</name>
    <name type="synonym">Pseudosciaena crocea</name>
    <dbReference type="NCBI Taxonomy" id="215358"/>
    <lineage>
        <taxon>Eukaryota</taxon>
        <taxon>Metazoa</taxon>
        <taxon>Chordata</taxon>
        <taxon>Craniata</taxon>
        <taxon>Vertebrata</taxon>
        <taxon>Euteleostomi</taxon>
        <taxon>Actinopterygii</taxon>
        <taxon>Neopterygii</taxon>
        <taxon>Teleostei</taxon>
        <taxon>Neoteleostei</taxon>
        <taxon>Acanthomorphata</taxon>
        <taxon>Eupercaria</taxon>
        <taxon>Sciaenidae</taxon>
        <taxon>Larimichthys</taxon>
    </lineage>
</organism>
<reference evidence="1" key="1">
    <citation type="submission" date="2018-11" db="EMBL/GenBank/DDBJ databases">
        <title>The sequence and de novo assembly of Larimichthys crocea genome using PacBio and Hi-C technologies.</title>
        <authorList>
            <person name="Xu P."/>
            <person name="Chen B."/>
            <person name="Zhou Z."/>
            <person name="Ke Q."/>
            <person name="Wu Y."/>
            <person name="Bai H."/>
            <person name="Pu F."/>
        </authorList>
    </citation>
    <scope>NUCLEOTIDE SEQUENCE</scope>
    <source>
        <tissue evidence="1">Muscle</tissue>
    </source>
</reference>
<accession>A0ACD3RHS8</accession>
<dbReference type="Proteomes" id="UP000793456">
    <property type="component" value="Chromosome V"/>
</dbReference>
<evidence type="ECO:0000313" key="1">
    <source>
        <dbReference type="EMBL" id="TMS18920.1"/>
    </source>
</evidence>
<protein>
    <submittedName>
        <fullName evidence="1">Uncharacterized protein</fullName>
    </submittedName>
</protein>
<dbReference type="EMBL" id="CM011678">
    <property type="protein sequence ID" value="TMS18920.1"/>
    <property type="molecule type" value="Genomic_DNA"/>
</dbReference>
<name>A0ACD3RHS8_LARCR</name>
<keyword evidence="2" id="KW-1185">Reference proteome</keyword>
<evidence type="ECO:0000313" key="2">
    <source>
        <dbReference type="Proteomes" id="UP000793456"/>
    </source>
</evidence>
<comment type="caution">
    <text evidence="1">The sequence shown here is derived from an EMBL/GenBank/DDBJ whole genome shotgun (WGS) entry which is preliminary data.</text>
</comment>
<sequence>MGDCCVKVALRIRPQMAKEKIEGCHVCTLVTPGEPQVLLGKDKAFTYDFVFDIDSEQHNIYQACVYKLIEGCFEGYNATVFAYGQTGSGKTYTMGTGFDVNLSQQEQGIIPRAVHQLFEGIQNRRMRAQEAGSQPPEFKVTAQFLELYNEEILDLFDGGRDLESRSRKSNIKIHEDASGSIYTTGVTSRLVQSEEELLQCLKLGALSRTTASTQMNAQSSRSHAIFTIHLCQMRVCQQSQMNGGAENGGAENGGAENGELNGVDSSPIAQPEFETLMAKFHFVDLAGSERLKRTGATGDRAREGISINCGLLALGNVISALGDQMKKGGHVPYRDSKLTRLLQDSLGGNSRTVMIACVSPSDRDFMETLNTLKYANRARNIKNKVVVNQDKTSQQISALRAEIARLQLELMEYKAGKRVACEDGSEGFSDLYQENAMLQRESDTLRLRVKAMQETIDHLNTRVTHLLANEVSTLLTKSSEGNEEIGALIQNYIREVEELR</sequence>